<dbReference type="KEGG" id="sdl:Sdel_0760"/>
<dbReference type="HOGENOM" id="CLU_077602_3_0_7"/>
<reference evidence="2" key="1">
    <citation type="submission" date="2009-11" db="EMBL/GenBank/DDBJ databases">
        <title>The complete genome of Sulfurospirillum deleyianum DSM 6946.</title>
        <authorList>
            <consortium name="US DOE Joint Genome Institute (JGI-PGF)"/>
            <person name="Lucas S."/>
            <person name="Copeland A."/>
            <person name="Lapidus A."/>
            <person name="Glavina del Rio T."/>
            <person name="Dalin E."/>
            <person name="Tice H."/>
            <person name="Bruce D."/>
            <person name="Goodwin L."/>
            <person name="Pitluck S."/>
            <person name="Kyrpides N."/>
            <person name="Mavromatis K."/>
            <person name="Ivanova N."/>
            <person name="Ovchinnikova G."/>
            <person name="Munk A.C."/>
            <person name="Lu M."/>
            <person name="Brettin T."/>
            <person name="Detter J.C."/>
            <person name="Han C."/>
            <person name="Tapia R."/>
            <person name="Larimer F."/>
            <person name="Land M."/>
            <person name="Hauser L."/>
            <person name="Markowitz V."/>
            <person name="Cheng J.F."/>
            <person name="Hugenholtz P."/>
            <person name="Woyke T."/>
            <person name="Wu D."/>
            <person name="Aumann P."/>
            <person name="Schneider S."/>
            <person name="Lang E."/>
            <person name="Spring S."/>
            <person name="Klenk H.P."/>
            <person name="Eisen J.A."/>
        </authorList>
    </citation>
    <scope>NUCLEOTIDE SEQUENCE [LARGE SCALE GENOMIC DNA]</scope>
    <source>
        <strain evidence="2">ATCC 51133 / DSM 6946 / 5175</strain>
    </source>
</reference>
<organism evidence="1 2">
    <name type="scientific">Sulfurospirillum deleyianum (strain ATCC 51133 / DSM 6946 / 5175)</name>
    <dbReference type="NCBI Taxonomy" id="525898"/>
    <lineage>
        <taxon>Bacteria</taxon>
        <taxon>Pseudomonadati</taxon>
        <taxon>Campylobacterota</taxon>
        <taxon>Epsilonproteobacteria</taxon>
        <taxon>Campylobacterales</taxon>
        <taxon>Sulfurospirillaceae</taxon>
        <taxon>Sulfurospirillum</taxon>
    </lineage>
</organism>
<evidence type="ECO:0000313" key="1">
    <source>
        <dbReference type="EMBL" id="ACZ11793.1"/>
    </source>
</evidence>
<gene>
    <name evidence="1" type="ordered locus">Sdel_0760</name>
</gene>
<evidence type="ECO:0000313" key="2">
    <source>
        <dbReference type="Proteomes" id="UP000002222"/>
    </source>
</evidence>
<dbReference type="Proteomes" id="UP000002222">
    <property type="component" value="Chromosome"/>
</dbReference>
<dbReference type="STRING" id="525898.Sdel_0760"/>
<name>D1B123_SULD5</name>
<dbReference type="eggNOG" id="COG3935">
    <property type="taxonomic scope" value="Bacteria"/>
</dbReference>
<proteinExistence type="predicted"/>
<sequence length="129" mass="14779">MAERRMFAKSIIDSDLFLDMPISSQCLYFHLGIRADDDGFVNNPKKIAKMINANDDDMRILFAKKFIITFASGVIVISHWRVHNYIQKDRYKPTTFHQEKAVLGTDTNNVYTLDTECVQVGYAGKVRLG</sequence>
<protein>
    <submittedName>
        <fullName evidence="1">Uncharacterized protein</fullName>
    </submittedName>
</protein>
<keyword evidence="2" id="KW-1185">Reference proteome</keyword>
<dbReference type="AlphaFoldDB" id="D1B123"/>
<dbReference type="EMBL" id="CP001816">
    <property type="protein sequence ID" value="ACZ11793.1"/>
    <property type="molecule type" value="Genomic_DNA"/>
</dbReference>
<dbReference type="RefSeq" id="WP_012856558.1">
    <property type="nucleotide sequence ID" value="NC_013512.1"/>
</dbReference>
<reference evidence="1 2" key="2">
    <citation type="journal article" date="2010" name="Stand. Genomic Sci.">
        <title>Complete genome sequence of Sulfurospirillum deleyianum type strain (5175).</title>
        <authorList>
            <person name="Sikorski J."/>
            <person name="Lapidus A."/>
            <person name="Copeland A."/>
            <person name="Glavina Del Rio T."/>
            <person name="Nolan M."/>
            <person name="Lucas S."/>
            <person name="Chen F."/>
            <person name="Tice H."/>
            <person name="Cheng J.F."/>
            <person name="Saunders E."/>
            <person name="Bruce D."/>
            <person name="Goodwin L."/>
            <person name="Pitluck S."/>
            <person name="Ovchinnikova G."/>
            <person name="Pati A."/>
            <person name="Ivanova N."/>
            <person name="Mavromatis K."/>
            <person name="Chen A."/>
            <person name="Palaniappan K."/>
            <person name="Chain P."/>
            <person name="Land M."/>
            <person name="Hauser L."/>
            <person name="Chang Y.J."/>
            <person name="Jeffries C.D."/>
            <person name="Brettin T."/>
            <person name="Detter J.C."/>
            <person name="Han C."/>
            <person name="Rohde M."/>
            <person name="Lang E."/>
            <person name="Spring S."/>
            <person name="Goker M."/>
            <person name="Bristow J."/>
            <person name="Eisen J.A."/>
            <person name="Markowitz V."/>
            <person name="Hugenholtz P."/>
            <person name="Kyrpides N.C."/>
            <person name="Klenk H.P."/>
        </authorList>
    </citation>
    <scope>NUCLEOTIDE SEQUENCE [LARGE SCALE GENOMIC DNA]</scope>
    <source>
        <strain evidence="2">ATCC 51133 / DSM 6946 / 5175</strain>
    </source>
</reference>
<accession>D1B123</accession>